<dbReference type="Pfam" id="PF13581">
    <property type="entry name" value="HATPase_c_2"/>
    <property type="match status" value="1"/>
</dbReference>
<keyword evidence="1" id="KW-0808">Transferase</keyword>
<feature type="compositionally biased region" description="Pro residues" evidence="2">
    <location>
        <begin position="114"/>
        <end position="123"/>
    </location>
</feature>
<keyword evidence="1" id="KW-0418">Kinase</keyword>
<name>A0AAU3HMZ2_9ACTN</name>
<feature type="region of interest" description="Disordered" evidence="2">
    <location>
        <begin position="103"/>
        <end position="123"/>
    </location>
</feature>
<dbReference type="SUPFAM" id="SSF55874">
    <property type="entry name" value="ATPase domain of HSP90 chaperone/DNA topoisomerase II/histidine kinase"/>
    <property type="match status" value="1"/>
</dbReference>
<keyword evidence="1" id="KW-0723">Serine/threonine-protein kinase</keyword>
<dbReference type="InterPro" id="IPR036890">
    <property type="entry name" value="HATPase_C_sf"/>
</dbReference>
<keyword evidence="4" id="KW-0067">ATP-binding</keyword>
<dbReference type="Gene3D" id="3.30.565.10">
    <property type="entry name" value="Histidine kinase-like ATPase, C-terminal domain"/>
    <property type="match status" value="1"/>
</dbReference>
<evidence type="ECO:0000256" key="1">
    <source>
        <dbReference type="ARBA" id="ARBA00022527"/>
    </source>
</evidence>
<proteinExistence type="predicted"/>
<organism evidence="4">
    <name type="scientific">Streptomyces sp. NBC_01393</name>
    <dbReference type="NCBI Taxonomy" id="2903851"/>
    <lineage>
        <taxon>Bacteria</taxon>
        <taxon>Bacillati</taxon>
        <taxon>Actinomycetota</taxon>
        <taxon>Actinomycetes</taxon>
        <taxon>Kitasatosporales</taxon>
        <taxon>Streptomycetaceae</taxon>
        <taxon>Streptomyces</taxon>
    </lineage>
</organism>
<evidence type="ECO:0000313" key="4">
    <source>
        <dbReference type="EMBL" id="WTZ06763.1"/>
    </source>
</evidence>
<dbReference type="CDD" id="cd16936">
    <property type="entry name" value="HATPase_RsbW-like"/>
    <property type="match status" value="1"/>
</dbReference>
<dbReference type="InterPro" id="IPR003594">
    <property type="entry name" value="HATPase_dom"/>
</dbReference>
<evidence type="ECO:0000259" key="3">
    <source>
        <dbReference type="Pfam" id="PF13581"/>
    </source>
</evidence>
<dbReference type="PANTHER" id="PTHR35526:SF3">
    <property type="entry name" value="ANTI-SIGMA-F FACTOR RSBW"/>
    <property type="match status" value="1"/>
</dbReference>
<dbReference type="GO" id="GO:0004674">
    <property type="term" value="F:protein serine/threonine kinase activity"/>
    <property type="evidence" value="ECO:0007669"/>
    <property type="project" value="UniProtKB-KW"/>
</dbReference>
<evidence type="ECO:0000256" key="2">
    <source>
        <dbReference type="SAM" id="MobiDB-lite"/>
    </source>
</evidence>
<sequence>MARQITARWLAAHGAPASRMCNVVLIVSELVTNAIRHTREPCTLKLTLHGSRLDIAVADHGETLPERSSTPGERGGFGLPLIEGLGGRIKTVPALGGKTVHATLTLTPSSGPHRAPPTTAPVR</sequence>
<dbReference type="AlphaFoldDB" id="A0AAU3HMZ2"/>
<dbReference type="EMBL" id="CP109546">
    <property type="protein sequence ID" value="WTZ06763.1"/>
    <property type="molecule type" value="Genomic_DNA"/>
</dbReference>
<gene>
    <name evidence="4" type="ORF">OG699_01185</name>
</gene>
<dbReference type="GO" id="GO:0005524">
    <property type="term" value="F:ATP binding"/>
    <property type="evidence" value="ECO:0007669"/>
    <property type="project" value="UniProtKB-KW"/>
</dbReference>
<protein>
    <submittedName>
        <fullName evidence="4">ATP-binding protein</fullName>
    </submittedName>
</protein>
<dbReference type="PANTHER" id="PTHR35526">
    <property type="entry name" value="ANTI-SIGMA-F FACTOR RSBW-RELATED"/>
    <property type="match status" value="1"/>
</dbReference>
<feature type="domain" description="Histidine kinase/HSP90-like ATPase" evidence="3">
    <location>
        <begin position="2"/>
        <end position="89"/>
    </location>
</feature>
<dbReference type="InterPro" id="IPR050267">
    <property type="entry name" value="Anti-sigma-factor_SerPK"/>
</dbReference>
<accession>A0AAU3HMZ2</accession>
<reference evidence="4" key="1">
    <citation type="submission" date="2022-10" db="EMBL/GenBank/DDBJ databases">
        <title>The complete genomes of actinobacterial strains from the NBC collection.</title>
        <authorList>
            <person name="Joergensen T.S."/>
            <person name="Alvarez Arevalo M."/>
            <person name="Sterndorff E.B."/>
            <person name="Faurdal D."/>
            <person name="Vuksanovic O."/>
            <person name="Mourched A.-S."/>
            <person name="Charusanti P."/>
            <person name="Shaw S."/>
            <person name="Blin K."/>
            <person name="Weber T."/>
        </authorList>
    </citation>
    <scope>NUCLEOTIDE SEQUENCE</scope>
    <source>
        <strain evidence="4">NBC_01393</strain>
    </source>
</reference>
<keyword evidence="4" id="KW-0547">Nucleotide-binding</keyword>